<keyword evidence="2" id="KW-1133">Transmembrane helix</keyword>
<dbReference type="AlphaFoldDB" id="A0A4Y7TJI5"/>
<reference evidence="3 4" key="1">
    <citation type="journal article" date="2019" name="Nat. Ecol. Evol.">
        <title>Megaphylogeny resolves global patterns of mushroom evolution.</title>
        <authorList>
            <person name="Varga T."/>
            <person name="Krizsan K."/>
            <person name="Foldi C."/>
            <person name="Dima B."/>
            <person name="Sanchez-Garcia M."/>
            <person name="Sanchez-Ramirez S."/>
            <person name="Szollosi G.J."/>
            <person name="Szarkandi J.G."/>
            <person name="Papp V."/>
            <person name="Albert L."/>
            <person name="Andreopoulos W."/>
            <person name="Angelini C."/>
            <person name="Antonin V."/>
            <person name="Barry K.W."/>
            <person name="Bougher N.L."/>
            <person name="Buchanan P."/>
            <person name="Buyck B."/>
            <person name="Bense V."/>
            <person name="Catcheside P."/>
            <person name="Chovatia M."/>
            <person name="Cooper J."/>
            <person name="Damon W."/>
            <person name="Desjardin D."/>
            <person name="Finy P."/>
            <person name="Geml J."/>
            <person name="Haridas S."/>
            <person name="Hughes K."/>
            <person name="Justo A."/>
            <person name="Karasinski D."/>
            <person name="Kautmanova I."/>
            <person name="Kiss B."/>
            <person name="Kocsube S."/>
            <person name="Kotiranta H."/>
            <person name="LaButti K.M."/>
            <person name="Lechner B.E."/>
            <person name="Liimatainen K."/>
            <person name="Lipzen A."/>
            <person name="Lukacs Z."/>
            <person name="Mihaltcheva S."/>
            <person name="Morgado L.N."/>
            <person name="Niskanen T."/>
            <person name="Noordeloos M.E."/>
            <person name="Ohm R.A."/>
            <person name="Ortiz-Santana B."/>
            <person name="Ovrebo C."/>
            <person name="Racz N."/>
            <person name="Riley R."/>
            <person name="Savchenko A."/>
            <person name="Shiryaev A."/>
            <person name="Soop K."/>
            <person name="Spirin V."/>
            <person name="Szebenyi C."/>
            <person name="Tomsovsky M."/>
            <person name="Tulloss R.E."/>
            <person name="Uehling J."/>
            <person name="Grigoriev I.V."/>
            <person name="Vagvolgyi C."/>
            <person name="Papp T."/>
            <person name="Martin F.M."/>
            <person name="Miettinen O."/>
            <person name="Hibbett D.S."/>
            <person name="Nagy L.G."/>
        </authorList>
    </citation>
    <scope>NUCLEOTIDE SEQUENCE [LARGE SCALE GENOMIC DNA]</scope>
    <source>
        <strain evidence="3 4">FP101781</strain>
    </source>
</reference>
<protein>
    <submittedName>
        <fullName evidence="3">Uncharacterized protein</fullName>
    </submittedName>
</protein>
<sequence length="195" mass="21215">MISPRFSEQSSRSGSSNNDTALTSATDEGFGRIDSAFSPNAVGSKPRRRSSAMAGEGFGGPYVHASRLREISLDQIVNKALLAKYTEKMVAEWRDIALYGTVLLGANVAFLAIQTVDVTPEDGHTRTSAQRASYFSVLASLGTIISSLVLLILVRHREVMGDGLIQRRSQSRWGLEALALMYGTPFSLVIWAYVI</sequence>
<feature type="region of interest" description="Disordered" evidence="1">
    <location>
        <begin position="1"/>
        <end position="53"/>
    </location>
</feature>
<dbReference type="EMBL" id="QPFP01000010">
    <property type="protein sequence ID" value="TEB34154.1"/>
    <property type="molecule type" value="Genomic_DNA"/>
</dbReference>
<feature type="transmembrane region" description="Helical" evidence="2">
    <location>
        <begin position="133"/>
        <end position="154"/>
    </location>
</feature>
<feature type="transmembrane region" description="Helical" evidence="2">
    <location>
        <begin position="96"/>
        <end position="113"/>
    </location>
</feature>
<proteinExistence type="predicted"/>
<evidence type="ECO:0000256" key="1">
    <source>
        <dbReference type="SAM" id="MobiDB-lite"/>
    </source>
</evidence>
<feature type="compositionally biased region" description="Polar residues" evidence="1">
    <location>
        <begin position="17"/>
        <end position="26"/>
    </location>
</feature>
<feature type="compositionally biased region" description="Low complexity" evidence="1">
    <location>
        <begin position="1"/>
        <end position="16"/>
    </location>
</feature>
<evidence type="ECO:0000256" key="2">
    <source>
        <dbReference type="SAM" id="Phobius"/>
    </source>
</evidence>
<keyword evidence="2" id="KW-0472">Membrane</keyword>
<keyword evidence="4" id="KW-1185">Reference proteome</keyword>
<gene>
    <name evidence="3" type="ORF">FA13DRAFT_69964</name>
</gene>
<accession>A0A4Y7TJI5</accession>
<dbReference type="Proteomes" id="UP000298030">
    <property type="component" value="Unassembled WGS sequence"/>
</dbReference>
<name>A0A4Y7TJI5_COPMI</name>
<organism evidence="3 4">
    <name type="scientific">Coprinellus micaceus</name>
    <name type="common">Glistening ink-cap mushroom</name>
    <name type="synonym">Coprinus micaceus</name>
    <dbReference type="NCBI Taxonomy" id="71717"/>
    <lineage>
        <taxon>Eukaryota</taxon>
        <taxon>Fungi</taxon>
        <taxon>Dikarya</taxon>
        <taxon>Basidiomycota</taxon>
        <taxon>Agaricomycotina</taxon>
        <taxon>Agaricomycetes</taxon>
        <taxon>Agaricomycetidae</taxon>
        <taxon>Agaricales</taxon>
        <taxon>Agaricineae</taxon>
        <taxon>Psathyrellaceae</taxon>
        <taxon>Coprinellus</taxon>
    </lineage>
</organism>
<evidence type="ECO:0000313" key="4">
    <source>
        <dbReference type="Proteomes" id="UP000298030"/>
    </source>
</evidence>
<evidence type="ECO:0000313" key="3">
    <source>
        <dbReference type="EMBL" id="TEB34154.1"/>
    </source>
</evidence>
<feature type="transmembrane region" description="Helical" evidence="2">
    <location>
        <begin position="175"/>
        <end position="194"/>
    </location>
</feature>
<dbReference type="OrthoDB" id="2657661at2759"/>
<keyword evidence="2" id="KW-0812">Transmembrane</keyword>
<comment type="caution">
    <text evidence="3">The sequence shown here is derived from an EMBL/GenBank/DDBJ whole genome shotgun (WGS) entry which is preliminary data.</text>
</comment>